<feature type="region of interest" description="Disordered" evidence="1">
    <location>
        <begin position="1"/>
        <end position="55"/>
    </location>
</feature>
<keyword evidence="2" id="KW-1133">Transmembrane helix</keyword>
<sequence length="132" mass="14226">MIPPDSPQPDVVGARDRSNGCHAEDGDPNSPPQAQHQDMSAHRPPGSLANPEDVPDALPPGRVKLLAFFLVFTLWVGGWGAMDVLIEILAHDNSWVSFALYSSIGISGGLGIRYLAKSYRGYALLDEIQDMA</sequence>
<keyword evidence="2" id="KW-0472">Membrane</keyword>
<organism evidence="3">
    <name type="scientific">Strombidinopsis acuminata</name>
    <dbReference type="NCBI Taxonomy" id="141414"/>
    <lineage>
        <taxon>Eukaryota</taxon>
        <taxon>Sar</taxon>
        <taxon>Alveolata</taxon>
        <taxon>Ciliophora</taxon>
        <taxon>Intramacronucleata</taxon>
        <taxon>Spirotrichea</taxon>
        <taxon>Choreotrichia</taxon>
        <taxon>Choreotrichida</taxon>
        <taxon>Strombidinopsidae</taxon>
        <taxon>Strombidinopsis</taxon>
    </lineage>
</organism>
<feature type="compositionally biased region" description="Basic and acidic residues" evidence="1">
    <location>
        <begin position="13"/>
        <end position="25"/>
    </location>
</feature>
<reference evidence="3" key="1">
    <citation type="submission" date="2021-01" db="EMBL/GenBank/DDBJ databases">
        <authorList>
            <person name="Corre E."/>
            <person name="Pelletier E."/>
            <person name="Niang G."/>
            <person name="Scheremetjew M."/>
            <person name="Finn R."/>
            <person name="Kale V."/>
            <person name="Holt S."/>
            <person name="Cochrane G."/>
            <person name="Meng A."/>
            <person name="Brown T."/>
            <person name="Cohen L."/>
        </authorList>
    </citation>
    <scope>NUCLEOTIDE SEQUENCE</scope>
    <source>
        <strain evidence="3">SPMC142</strain>
    </source>
</reference>
<evidence type="ECO:0000256" key="2">
    <source>
        <dbReference type="SAM" id="Phobius"/>
    </source>
</evidence>
<feature type="transmembrane region" description="Helical" evidence="2">
    <location>
        <begin position="98"/>
        <end position="116"/>
    </location>
</feature>
<dbReference type="EMBL" id="HBIQ01102985">
    <property type="protein sequence ID" value="CAE0599538.1"/>
    <property type="molecule type" value="Transcribed_RNA"/>
</dbReference>
<dbReference type="AlphaFoldDB" id="A0A7S3U240"/>
<feature type="transmembrane region" description="Helical" evidence="2">
    <location>
        <begin position="65"/>
        <end position="86"/>
    </location>
</feature>
<evidence type="ECO:0000256" key="1">
    <source>
        <dbReference type="SAM" id="MobiDB-lite"/>
    </source>
</evidence>
<gene>
    <name evidence="3" type="ORF">SACU0126_LOCUS32728</name>
</gene>
<accession>A0A7S3U240</accession>
<evidence type="ECO:0000313" key="3">
    <source>
        <dbReference type="EMBL" id="CAE0599538.1"/>
    </source>
</evidence>
<name>A0A7S3U240_9SPIT</name>
<proteinExistence type="predicted"/>
<keyword evidence="2" id="KW-0812">Transmembrane</keyword>
<protein>
    <submittedName>
        <fullName evidence="3">Uncharacterized protein</fullName>
    </submittedName>
</protein>